<dbReference type="GO" id="GO:0004430">
    <property type="term" value="F:1-phosphatidylinositol 4-kinase activity"/>
    <property type="evidence" value="ECO:0007669"/>
    <property type="project" value="TreeGrafter"/>
</dbReference>
<dbReference type="InterPro" id="IPR000403">
    <property type="entry name" value="PI3/4_kinase_cat_dom"/>
</dbReference>
<evidence type="ECO:0000256" key="1">
    <source>
        <dbReference type="ARBA" id="ARBA00022679"/>
    </source>
</evidence>
<keyword evidence="2" id="KW-0418">Kinase</keyword>
<dbReference type="InterPro" id="IPR036940">
    <property type="entry name" value="PI3/4_kinase_cat_sf"/>
</dbReference>
<feature type="domain" description="PI3K/PI4K catalytic" evidence="3">
    <location>
        <begin position="1"/>
        <end position="150"/>
    </location>
</feature>
<dbReference type="EMBL" id="CAJHNJ030000077">
    <property type="protein sequence ID" value="CAG9134350.1"/>
    <property type="molecule type" value="Genomic_DNA"/>
</dbReference>
<dbReference type="GO" id="GO:0005737">
    <property type="term" value="C:cytoplasm"/>
    <property type="evidence" value="ECO:0007669"/>
    <property type="project" value="TreeGrafter"/>
</dbReference>
<dbReference type="PANTHER" id="PTHR10048">
    <property type="entry name" value="PHOSPHATIDYLINOSITOL KINASE"/>
    <property type="match status" value="1"/>
</dbReference>
<evidence type="ECO:0000313" key="5">
    <source>
        <dbReference type="Proteomes" id="UP000653454"/>
    </source>
</evidence>
<dbReference type="GO" id="GO:0048015">
    <property type="term" value="P:phosphatidylinositol-mediated signaling"/>
    <property type="evidence" value="ECO:0007669"/>
    <property type="project" value="TreeGrafter"/>
</dbReference>
<dbReference type="AlphaFoldDB" id="A0A8S4G1S3"/>
<comment type="caution">
    <text evidence="4">The sequence shown here is derived from an EMBL/GenBank/DDBJ whole genome shotgun (WGS) entry which is preliminary data.</text>
</comment>
<dbReference type="PROSITE" id="PS50290">
    <property type="entry name" value="PI3_4_KINASE_3"/>
    <property type="match status" value="1"/>
</dbReference>
<dbReference type="SUPFAM" id="SSF56112">
    <property type="entry name" value="Protein kinase-like (PK-like)"/>
    <property type="match status" value="1"/>
</dbReference>
<dbReference type="GO" id="GO:0016020">
    <property type="term" value="C:membrane"/>
    <property type="evidence" value="ECO:0007669"/>
    <property type="project" value="TreeGrafter"/>
</dbReference>
<dbReference type="InterPro" id="IPR015433">
    <property type="entry name" value="PI3/4_kinase"/>
</dbReference>
<dbReference type="PANTHER" id="PTHR10048:SF22">
    <property type="entry name" value="PHOSPHATIDYLINOSITOL 4-KINASE BETA"/>
    <property type="match status" value="1"/>
</dbReference>
<evidence type="ECO:0000256" key="2">
    <source>
        <dbReference type="ARBA" id="ARBA00022777"/>
    </source>
</evidence>
<accession>A0A8S4G1S3</accession>
<proteinExistence type="predicted"/>
<keyword evidence="1" id="KW-0808">Transferase</keyword>
<evidence type="ECO:0000313" key="4">
    <source>
        <dbReference type="EMBL" id="CAG9134350.1"/>
    </source>
</evidence>
<sequence>MLATSVSLHQIKKQSGASLRQWLELEHGPPTSEGFLRAQNNFVESAAAYALTSYLLQLKDREDEKMVELEVELSKIKWDILGLSEVRREGEDTMTLESGHMLYHREGDQLSQGGVGFLVNKTLVNNVVEISSVSNRVAYLVLKLTERYSL</sequence>
<keyword evidence="5" id="KW-1185">Reference proteome</keyword>
<name>A0A8S4G1S3_PLUXY</name>
<dbReference type="Gene3D" id="1.10.1070.11">
    <property type="entry name" value="Phosphatidylinositol 3-/4-kinase, catalytic domain"/>
    <property type="match status" value="1"/>
</dbReference>
<organism evidence="4 5">
    <name type="scientific">Plutella xylostella</name>
    <name type="common">Diamondback moth</name>
    <name type="synonym">Plutella maculipennis</name>
    <dbReference type="NCBI Taxonomy" id="51655"/>
    <lineage>
        <taxon>Eukaryota</taxon>
        <taxon>Metazoa</taxon>
        <taxon>Ecdysozoa</taxon>
        <taxon>Arthropoda</taxon>
        <taxon>Hexapoda</taxon>
        <taxon>Insecta</taxon>
        <taxon>Pterygota</taxon>
        <taxon>Neoptera</taxon>
        <taxon>Endopterygota</taxon>
        <taxon>Lepidoptera</taxon>
        <taxon>Glossata</taxon>
        <taxon>Ditrysia</taxon>
        <taxon>Yponomeutoidea</taxon>
        <taxon>Plutellidae</taxon>
        <taxon>Plutella</taxon>
    </lineage>
</organism>
<dbReference type="Proteomes" id="UP000653454">
    <property type="component" value="Unassembled WGS sequence"/>
</dbReference>
<reference evidence="4" key="1">
    <citation type="submission" date="2020-11" db="EMBL/GenBank/DDBJ databases">
        <authorList>
            <person name="Whiteford S."/>
        </authorList>
    </citation>
    <scope>NUCLEOTIDE SEQUENCE</scope>
</reference>
<protein>
    <submittedName>
        <fullName evidence="4">(diamondback moth) hypothetical protein</fullName>
    </submittedName>
</protein>
<dbReference type="GO" id="GO:0046854">
    <property type="term" value="P:phosphatidylinositol phosphate biosynthetic process"/>
    <property type="evidence" value="ECO:0007669"/>
    <property type="project" value="InterPro"/>
</dbReference>
<evidence type="ECO:0000259" key="3">
    <source>
        <dbReference type="PROSITE" id="PS50290"/>
    </source>
</evidence>
<gene>
    <name evidence="4" type="ORF">PLXY2_LOCUS12658</name>
</gene>
<dbReference type="InterPro" id="IPR011009">
    <property type="entry name" value="Kinase-like_dom_sf"/>
</dbReference>